<dbReference type="InterPro" id="IPR035983">
    <property type="entry name" value="Hect_E3_ubiquitin_ligase"/>
</dbReference>
<name>A0A835ILF5_9MAGN</name>
<keyword evidence="9" id="KW-1185">Reference proteome</keyword>
<gene>
    <name evidence="8" type="ORF">IFM89_006551</name>
</gene>
<sequence>MGLLQVAVYIGASKVDCQRHSGFGAVNVPSLPATEEPGDSQQHASIANVDSCQELDKSIYSEIPAPAIKRTVDKYYVFLKLPEPDLQNLCRLLAREGLSNKVYLLAAGGLKKMASVASPHRKFFISELAGLAHGLSTSAIGELITLKCTHIFGPESLVPWSGSYFTCSTSTWCIDYTDRTAVDANKALDEPFHSPQDNANVTAREVKESVGVQPNHASTKFGGALRDGPMLRDICKVCFEASAPIECFHRGESSDATFQPNPNSVYQTKHLSYFKFVGRVVAKALFDGQLLDIYFTRSFYKHILGAKVTYHDIEAVDPDYYKNLKWMLENDVSDIPNLTFSMDADEEKHILYEKTEVTDYELIPRGRNISEVVKAFNKEDMARFLQFVTGTSKVPLEGFKALQGSMRVTFKKR</sequence>
<evidence type="ECO:0000256" key="5">
    <source>
        <dbReference type="ARBA" id="ARBA00022786"/>
    </source>
</evidence>
<evidence type="ECO:0000256" key="2">
    <source>
        <dbReference type="ARBA" id="ARBA00004906"/>
    </source>
</evidence>
<dbReference type="PANTHER" id="PTHR11254">
    <property type="entry name" value="HECT DOMAIN UBIQUITIN-PROTEIN LIGASE"/>
    <property type="match status" value="1"/>
</dbReference>
<dbReference type="Gene3D" id="3.30.2410.10">
    <property type="entry name" value="Hect, E3 ligase catalytic domain"/>
    <property type="match status" value="1"/>
</dbReference>
<evidence type="ECO:0000256" key="3">
    <source>
        <dbReference type="ARBA" id="ARBA00012485"/>
    </source>
</evidence>
<evidence type="ECO:0000313" key="9">
    <source>
        <dbReference type="Proteomes" id="UP000631114"/>
    </source>
</evidence>
<evidence type="ECO:0000259" key="7">
    <source>
        <dbReference type="PROSITE" id="PS50237"/>
    </source>
</evidence>
<evidence type="ECO:0000313" key="8">
    <source>
        <dbReference type="EMBL" id="KAF9619364.1"/>
    </source>
</evidence>
<dbReference type="Pfam" id="PF00632">
    <property type="entry name" value="HECT"/>
    <property type="match status" value="2"/>
</dbReference>
<feature type="domain" description="HECT" evidence="7">
    <location>
        <begin position="371"/>
        <end position="404"/>
    </location>
</feature>
<reference evidence="8 9" key="1">
    <citation type="submission" date="2020-10" db="EMBL/GenBank/DDBJ databases">
        <title>The Coptis chinensis genome and diversification of protoberbering-type alkaloids.</title>
        <authorList>
            <person name="Wang B."/>
            <person name="Shu S."/>
            <person name="Song C."/>
            <person name="Liu Y."/>
        </authorList>
    </citation>
    <scope>NUCLEOTIDE SEQUENCE [LARGE SCALE GENOMIC DNA]</scope>
    <source>
        <strain evidence="8">HL-2020</strain>
        <tissue evidence="8">Leaf</tissue>
    </source>
</reference>
<dbReference type="PANTHER" id="PTHR11254:SF67">
    <property type="entry name" value="E3 UBIQUITIN-PROTEIN LIGASE HUWE1"/>
    <property type="match status" value="1"/>
</dbReference>
<dbReference type="InterPro" id="IPR050409">
    <property type="entry name" value="E3_ubiq-protein_ligase"/>
</dbReference>
<dbReference type="EMBL" id="JADFTS010000002">
    <property type="protein sequence ID" value="KAF9619364.1"/>
    <property type="molecule type" value="Genomic_DNA"/>
</dbReference>
<evidence type="ECO:0000256" key="6">
    <source>
        <dbReference type="PROSITE-ProRule" id="PRU00104"/>
    </source>
</evidence>
<evidence type="ECO:0000256" key="1">
    <source>
        <dbReference type="ARBA" id="ARBA00000885"/>
    </source>
</evidence>
<comment type="caution">
    <text evidence="6">Lacks conserved residue(s) required for the propagation of feature annotation.</text>
</comment>
<dbReference type="GO" id="GO:0000209">
    <property type="term" value="P:protein polyubiquitination"/>
    <property type="evidence" value="ECO:0007669"/>
    <property type="project" value="TreeGrafter"/>
</dbReference>
<dbReference type="SMART" id="SM00119">
    <property type="entry name" value="HECTc"/>
    <property type="match status" value="1"/>
</dbReference>
<dbReference type="AlphaFoldDB" id="A0A835ILF5"/>
<dbReference type="SUPFAM" id="SSF56204">
    <property type="entry name" value="Hect, E3 ligase catalytic domain"/>
    <property type="match status" value="1"/>
</dbReference>
<organism evidence="8 9">
    <name type="scientific">Coptis chinensis</name>
    <dbReference type="NCBI Taxonomy" id="261450"/>
    <lineage>
        <taxon>Eukaryota</taxon>
        <taxon>Viridiplantae</taxon>
        <taxon>Streptophyta</taxon>
        <taxon>Embryophyta</taxon>
        <taxon>Tracheophyta</taxon>
        <taxon>Spermatophyta</taxon>
        <taxon>Magnoliopsida</taxon>
        <taxon>Ranunculales</taxon>
        <taxon>Ranunculaceae</taxon>
        <taxon>Coptidoideae</taxon>
        <taxon>Coptis</taxon>
    </lineage>
</organism>
<dbReference type="EC" id="2.3.2.26" evidence="3"/>
<keyword evidence="4" id="KW-0808">Transferase</keyword>
<dbReference type="GO" id="GO:0061630">
    <property type="term" value="F:ubiquitin protein ligase activity"/>
    <property type="evidence" value="ECO:0007669"/>
    <property type="project" value="UniProtKB-EC"/>
</dbReference>
<comment type="caution">
    <text evidence="8">The sequence shown here is derived from an EMBL/GenBank/DDBJ whole genome shotgun (WGS) entry which is preliminary data.</text>
</comment>
<evidence type="ECO:0000256" key="4">
    <source>
        <dbReference type="ARBA" id="ARBA00022679"/>
    </source>
</evidence>
<comment type="catalytic activity">
    <reaction evidence="1">
        <text>S-ubiquitinyl-[E2 ubiquitin-conjugating enzyme]-L-cysteine + [acceptor protein]-L-lysine = [E2 ubiquitin-conjugating enzyme]-L-cysteine + N(6)-ubiquitinyl-[acceptor protein]-L-lysine.</text>
        <dbReference type="EC" id="2.3.2.26"/>
    </reaction>
</comment>
<proteinExistence type="predicted"/>
<dbReference type="Gene3D" id="3.90.1750.10">
    <property type="entry name" value="Hect, E3 ligase catalytic domains"/>
    <property type="match status" value="1"/>
</dbReference>
<dbReference type="GO" id="GO:0005737">
    <property type="term" value="C:cytoplasm"/>
    <property type="evidence" value="ECO:0007669"/>
    <property type="project" value="TreeGrafter"/>
</dbReference>
<dbReference type="Proteomes" id="UP000631114">
    <property type="component" value="Unassembled WGS sequence"/>
</dbReference>
<protein>
    <recommendedName>
        <fullName evidence="3">HECT-type E3 ubiquitin transferase</fullName>
        <ecNumber evidence="3">2.3.2.26</ecNumber>
    </recommendedName>
</protein>
<dbReference type="OrthoDB" id="1698374at2759"/>
<dbReference type="GO" id="GO:0006511">
    <property type="term" value="P:ubiquitin-dependent protein catabolic process"/>
    <property type="evidence" value="ECO:0007669"/>
    <property type="project" value="TreeGrafter"/>
</dbReference>
<accession>A0A835ILF5</accession>
<keyword evidence="5 6" id="KW-0833">Ubl conjugation pathway</keyword>
<dbReference type="InterPro" id="IPR000569">
    <property type="entry name" value="HECT_dom"/>
</dbReference>
<feature type="domain" description="HECT" evidence="7">
    <location>
        <begin position="248"/>
        <end position="369"/>
    </location>
</feature>
<dbReference type="PROSITE" id="PS50237">
    <property type="entry name" value="HECT"/>
    <property type="match status" value="2"/>
</dbReference>
<comment type="pathway">
    <text evidence="2">Protein modification; protein ubiquitination.</text>
</comment>